<name>E0URU8_SULAO</name>
<keyword evidence="4 7" id="KW-0812">Transmembrane</keyword>
<evidence type="ECO:0000256" key="3">
    <source>
        <dbReference type="ARBA" id="ARBA00022475"/>
    </source>
</evidence>
<evidence type="ECO:0000256" key="2">
    <source>
        <dbReference type="ARBA" id="ARBA00006679"/>
    </source>
</evidence>
<dbReference type="KEGG" id="sua:Saut_2070"/>
<proteinExistence type="inferred from homology"/>
<reference evidence="9" key="1">
    <citation type="journal article" date="2010" name="Stand. Genomic Sci.">
        <title>Complete genome sequence of Sulfurimonas autotrophica type strain (OK10).</title>
        <authorList>
            <person name="Sikorski J."/>
            <person name="Munk C."/>
            <person name="Lapidus A."/>
            <person name="Djao O."/>
            <person name="Lucas S."/>
            <person name="Glavina Del Rio T."/>
            <person name="Nolan M."/>
            <person name="Tice H."/>
            <person name="Han C."/>
            <person name="Cheng J."/>
            <person name="Tapia R."/>
            <person name="Goodwin L."/>
            <person name="Pitluck S."/>
            <person name="Liolios K."/>
            <person name="Ivanova N."/>
            <person name="Mavromatis K."/>
            <person name="Mikhailova N."/>
            <person name="Pati A."/>
            <person name="Sims D."/>
            <person name="Meincke L."/>
            <person name="Brettin T."/>
            <person name="Detter J."/>
            <person name="Chen A."/>
            <person name="Palaniappan K."/>
            <person name="Land M."/>
            <person name="Hauser L."/>
            <person name="Chang Y."/>
            <person name="Jeffries C."/>
            <person name="Rohde M."/>
            <person name="Lang E."/>
            <person name="Spring S."/>
            <person name="Goker M."/>
            <person name="Woyke T."/>
            <person name="Bristow J."/>
            <person name="Eisen J."/>
            <person name="Markowitz V."/>
            <person name="Hugenholtz P."/>
            <person name="Kyrpides N."/>
            <person name="Klenk H."/>
        </authorList>
    </citation>
    <scope>NUCLEOTIDE SEQUENCE [LARGE SCALE GENOMIC DNA]</scope>
    <source>
        <strain evidence="9">ATCC BAA-671 / DSM 16294 / JCM 11897 / OK10</strain>
    </source>
</reference>
<dbReference type="Proteomes" id="UP000007803">
    <property type="component" value="Chromosome"/>
</dbReference>
<dbReference type="OrthoDB" id="1122432at2"/>
<feature type="transmembrane region" description="Helical" evidence="7">
    <location>
        <begin position="16"/>
        <end position="34"/>
    </location>
</feature>
<comment type="subcellular location">
    <subcellularLocation>
        <location evidence="1">Cell membrane</location>
        <topology evidence="1">Multi-pass membrane protein</topology>
    </subcellularLocation>
</comment>
<dbReference type="InterPro" id="IPR032808">
    <property type="entry name" value="DoxX"/>
</dbReference>
<evidence type="ECO:0000256" key="5">
    <source>
        <dbReference type="ARBA" id="ARBA00022989"/>
    </source>
</evidence>
<dbReference type="STRING" id="563040.Saut_2070"/>
<dbReference type="PANTHER" id="PTHR33452:SF7">
    <property type="entry name" value="DOXX FAMILY PROTEIN"/>
    <property type="match status" value="1"/>
</dbReference>
<evidence type="ECO:0000256" key="1">
    <source>
        <dbReference type="ARBA" id="ARBA00004651"/>
    </source>
</evidence>
<protein>
    <submittedName>
        <fullName evidence="8">DoxX family protein</fullName>
    </submittedName>
</protein>
<organism evidence="8 9">
    <name type="scientific">Sulfurimonas autotrophica (strain ATCC BAA-671 / DSM 16294 / JCM 11897 / OK10)</name>
    <dbReference type="NCBI Taxonomy" id="563040"/>
    <lineage>
        <taxon>Bacteria</taxon>
        <taxon>Pseudomonadati</taxon>
        <taxon>Campylobacterota</taxon>
        <taxon>Epsilonproteobacteria</taxon>
        <taxon>Campylobacterales</taxon>
        <taxon>Sulfurimonadaceae</taxon>
        <taxon>Sulfurimonas</taxon>
    </lineage>
</organism>
<keyword evidence="9" id="KW-1185">Reference proteome</keyword>
<keyword evidence="5 7" id="KW-1133">Transmembrane helix</keyword>
<evidence type="ECO:0000256" key="4">
    <source>
        <dbReference type="ARBA" id="ARBA00022692"/>
    </source>
</evidence>
<dbReference type="HOGENOM" id="CLU_058421_7_3_7"/>
<keyword evidence="6 7" id="KW-0472">Membrane</keyword>
<evidence type="ECO:0000313" key="9">
    <source>
        <dbReference type="Proteomes" id="UP000007803"/>
    </source>
</evidence>
<comment type="similarity">
    <text evidence="2">Belongs to the DoxX family.</text>
</comment>
<dbReference type="AlphaFoldDB" id="E0URU8"/>
<evidence type="ECO:0000313" key="8">
    <source>
        <dbReference type="EMBL" id="ADN10112.1"/>
    </source>
</evidence>
<dbReference type="PANTHER" id="PTHR33452">
    <property type="entry name" value="OXIDOREDUCTASE CATD-RELATED"/>
    <property type="match status" value="1"/>
</dbReference>
<evidence type="ECO:0000256" key="7">
    <source>
        <dbReference type="SAM" id="Phobius"/>
    </source>
</evidence>
<dbReference type="RefSeq" id="WP_013327865.1">
    <property type="nucleotide sequence ID" value="NC_014506.1"/>
</dbReference>
<accession>E0URU8</accession>
<dbReference type="Pfam" id="PF07681">
    <property type="entry name" value="DoxX"/>
    <property type="match status" value="1"/>
</dbReference>
<feature type="transmembrane region" description="Helical" evidence="7">
    <location>
        <begin position="74"/>
        <end position="98"/>
    </location>
</feature>
<gene>
    <name evidence="8" type="ordered locus">Saut_2070</name>
</gene>
<dbReference type="InterPro" id="IPR051907">
    <property type="entry name" value="DoxX-like_oxidoreductase"/>
</dbReference>
<evidence type="ECO:0000256" key="6">
    <source>
        <dbReference type="ARBA" id="ARBA00023136"/>
    </source>
</evidence>
<dbReference type="eggNOG" id="COG2259">
    <property type="taxonomic scope" value="Bacteria"/>
</dbReference>
<sequence length="146" mass="16382">MGIKKLYLEFSRLGEYLQSLSLLFARLLVAYGFYEPAMMKWNDIKSVAEWFGSMGIPFPTLNAYMAASTEITGVVLLTLGLFTRIISIPMIIIMIVAIVTVHLHNGFSAGDNGFEIPLYYMAFLLIFLSYGAGKFSLDRLIFGEKN</sequence>
<feature type="transmembrane region" description="Helical" evidence="7">
    <location>
        <begin position="118"/>
        <end position="137"/>
    </location>
</feature>
<keyword evidence="3" id="KW-1003">Cell membrane</keyword>
<dbReference type="EMBL" id="CP002205">
    <property type="protein sequence ID" value="ADN10112.1"/>
    <property type="molecule type" value="Genomic_DNA"/>
</dbReference>
<dbReference type="GO" id="GO:0005886">
    <property type="term" value="C:plasma membrane"/>
    <property type="evidence" value="ECO:0007669"/>
    <property type="project" value="UniProtKB-SubCell"/>
</dbReference>